<keyword evidence="1" id="KW-0812">Transmembrane</keyword>
<dbReference type="Pfam" id="PF03781">
    <property type="entry name" value="FGE-sulfatase"/>
    <property type="match status" value="1"/>
</dbReference>
<keyword evidence="1" id="KW-1133">Transmembrane helix</keyword>
<evidence type="ECO:0000259" key="2">
    <source>
        <dbReference type="Pfam" id="PF03781"/>
    </source>
</evidence>
<feature type="domain" description="Sulfatase-modifying factor enzyme-like" evidence="2">
    <location>
        <begin position="11"/>
        <end position="122"/>
    </location>
</feature>
<feature type="transmembrane region" description="Helical" evidence="1">
    <location>
        <begin position="244"/>
        <end position="268"/>
    </location>
</feature>
<comment type="caution">
    <text evidence="3">The sequence shown here is derived from an EMBL/GenBank/DDBJ whole genome shotgun (WGS) entry which is preliminary data.</text>
</comment>
<dbReference type="EMBL" id="JAAHFQ010000404">
    <property type="protein sequence ID" value="NER29644.1"/>
    <property type="molecule type" value="Genomic_DNA"/>
</dbReference>
<dbReference type="Gene3D" id="3.90.1580.10">
    <property type="entry name" value="paralog of FGE (formylglycine-generating enzyme)"/>
    <property type="match status" value="1"/>
</dbReference>
<feature type="transmembrane region" description="Helical" evidence="1">
    <location>
        <begin position="209"/>
        <end position="238"/>
    </location>
</feature>
<accession>A0A6B3NI06</accession>
<dbReference type="AlphaFoldDB" id="A0A6B3NI06"/>
<organism evidence="3">
    <name type="scientific">Symploca sp. SIO1C4</name>
    <dbReference type="NCBI Taxonomy" id="2607765"/>
    <lineage>
        <taxon>Bacteria</taxon>
        <taxon>Bacillati</taxon>
        <taxon>Cyanobacteriota</taxon>
        <taxon>Cyanophyceae</taxon>
        <taxon>Coleofasciculales</taxon>
        <taxon>Coleofasciculaceae</taxon>
        <taxon>Symploca</taxon>
    </lineage>
</organism>
<gene>
    <name evidence="3" type="ORF">F6J89_19005</name>
</gene>
<evidence type="ECO:0000256" key="1">
    <source>
        <dbReference type="SAM" id="Phobius"/>
    </source>
</evidence>
<dbReference type="InterPro" id="IPR005532">
    <property type="entry name" value="SUMF_dom"/>
</dbReference>
<dbReference type="InterPro" id="IPR016187">
    <property type="entry name" value="CTDL_fold"/>
</dbReference>
<dbReference type="SUPFAM" id="SSF56436">
    <property type="entry name" value="C-type lectin-like"/>
    <property type="match status" value="1"/>
</dbReference>
<sequence>MLLRIDENREIDTSYITCAEYQLFIDEKLKVGEYRQPPHWKTSRFAPGDAHQPITGVKASDAEAFCEWLIQCYPAPGFKYRLPTLTEAHEYPAKEKQMGCWCNHGEKKAITEIEVETTQWQHWQDNLYGSLYDDLIRAYDSVLKLISNHAEVLEKSLNSVNNSVGEGKLLLNHVLTDNFVYDFVNDLDFAVSRSYQFNRARRFVVNPKIILTNFLLVTFLIIPAIFFVIAVILVLTWITFSLLVQYGVIIIVMVVPIVVFIIVSIRFINHIYKWIQNTVNTLDVFFPATHLALTLQKSQERTFKIDNFSTYVGNLKNIRSYLLLCYILWDLLLNTYEKVSSNRKRLQARNLTREDCETFRLEYARKRDDTWNIYTSFLLIGERRKGNIPAWEGIRIVRERI</sequence>
<reference evidence="3" key="1">
    <citation type="submission" date="2019-11" db="EMBL/GenBank/DDBJ databases">
        <title>Genomic insights into an expanded diversity of filamentous marine cyanobacteria reveals the extraordinary biosynthetic potential of Moorea and Okeania.</title>
        <authorList>
            <person name="Ferreira Leao T."/>
            <person name="Wang M."/>
            <person name="Moss N."/>
            <person name="Da Silva R."/>
            <person name="Sanders J."/>
            <person name="Nurk S."/>
            <person name="Gurevich A."/>
            <person name="Humphrey G."/>
            <person name="Reher R."/>
            <person name="Zhu Q."/>
            <person name="Belda-Ferre P."/>
            <person name="Glukhov E."/>
            <person name="Rex R."/>
            <person name="Dorrestein P.C."/>
            <person name="Knight R."/>
            <person name="Pevzner P."/>
            <person name="Gerwick W.H."/>
            <person name="Gerwick L."/>
        </authorList>
    </citation>
    <scope>NUCLEOTIDE SEQUENCE</scope>
    <source>
        <strain evidence="3">SIO1C4</strain>
    </source>
</reference>
<name>A0A6B3NI06_9CYAN</name>
<keyword evidence="1" id="KW-0472">Membrane</keyword>
<dbReference type="InterPro" id="IPR042095">
    <property type="entry name" value="SUMF_sf"/>
</dbReference>
<proteinExistence type="predicted"/>
<evidence type="ECO:0000313" key="3">
    <source>
        <dbReference type="EMBL" id="NER29644.1"/>
    </source>
</evidence>
<protein>
    <submittedName>
        <fullName evidence="3">SUMF1/EgtB/PvdO family nonheme iron enzyme</fullName>
    </submittedName>
</protein>